<dbReference type="EMBL" id="GL348720">
    <property type="protein sequence ID" value="EFH41064.1"/>
    <property type="molecule type" value="Genomic_DNA"/>
</dbReference>
<protein>
    <submittedName>
        <fullName evidence="3">Expressed protein</fullName>
    </submittedName>
</protein>
<proteinExistence type="predicted"/>
<evidence type="ECO:0000313" key="3">
    <source>
        <dbReference type="EMBL" id="EFH41064.1"/>
    </source>
</evidence>
<accession>D7MMC8</accession>
<evidence type="ECO:0000313" key="4">
    <source>
        <dbReference type="Proteomes" id="UP000008694"/>
    </source>
</evidence>
<sequence length="178" mass="20143">MVANLWFFCLRFFELVMDTEIFNFSRRSLRFSNFVIESAMSTSIVSGNASSEKQHSDSDSDSIPSKESSYEMASSDDNLTDIEVSNVGTSLPRSDSQVVHVNGQPGLTVNRNHLIRDLPRPVQRPPVVQVSQPQLSRSARKKLNRGPGTMSLTAAQKRMFGHRKGKKKHRRRKYGHSY</sequence>
<gene>
    <name evidence="3" type="ORF">ARALYDRAFT_358463</name>
</gene>
<name>D7MMC8_ARALL</name>
<dbReference type="Gramene" id="fgenesh1_pg.C_scaffold_8002250">
    <property type="protein sequence ID" value="fgenesh1_pg.C_scaffold_8002250"/>
    <property type="gene ID" value="fgenesh1_pg.C_scaffold_8002250"/>
</dbReference>
<dbReference type="Proteomes" id="UP000008694">
    <property type="component" value="Unassembled WGS sequence"/>
</dbReference>
<feature type="chain" id="PRO_5003103381" evidence="2">
    <location>
        <begin position="19"/>
        <end position="178"/>
    </location>
</feature>
<feature type="signal peptide" evidence="2">
    <location>
        <begin position="1"/>
        <end position="18"/>
    </location>
</feature>
<evidence type="ECO:0000256" key="2">
    <source>
        <dbReference type="SAM" id="SignalP"/>
    </source>
</evidence>
<feature type="region of interest" description="Disordered" evidence="1">
    <location>
        <begin position="47"/>
        <end position="94"/>
    </location>
</feature>
<reference evidence="4" key="1">
    <citation type="journal article" date="2011" name="Nat. Genet.">
        <title>The Arabidopsis lyrata genome sequence and the basis of rapid genome size change.</title>
        <authorList>
            <person name="Hu T.T."/>
            <person name="Pattyn P."/>
            <person name="Bakker E.G."/>
            <person name="Cao J."/>
            <person name="Cheng J.-F."/>
            <person name="Clark R.M."/>
            <person name="Fahlgren N."/>
            <person name="Fawcett J.A."/>
            <person name="Grimwood J."/>
            <person name="Gundlach H."/>
            <person name="Haberer G."/>
            <person name="Hollister J.D."/>
            <person name="Ossowski S."/>
            <person name="Ottilar R.P."/>
            <person name="Salamov A.A."/>
            <person name="Schneeberger K."/>
            <person name="Spannagl M."/>
            <person name="Wang X."/>
            <person name="Yang L."/>
            <person name="Nasrallah M.E."/>
            <person name="Bergelson J."/>
            <person name="Carrington J.C."/>
            <person name="Gaut B.S."/>
            <person name="Schmutz J."/>
            <person name="Mayer K.F.X."/>
            <person name="Van de Peer Y."/>
            <person name="Grigoriev I.V."/>
            <person name="Nordborg M."/>
            <person name="Weigel D."/>
            <person name="Guo Y.-L."/>
        </authorList>
    </citation>
    <scope>NUCLEOTIDE SEQUENCE [LARGE SCALE GENOMIC DNA]</scope>
    <source>
        <strain evidence="4">cv. MN47</strain>
    </source>
</reference>
<organism evidence="4">
    <name type="scientific">Arabidopsis lyrata subsp. lyrata</name>
    <name type="common">Lyre-leaved rock-cress</name>
    <dbReference type="NCBI Taxonomy" id="81972"/>
    <lineage>
        <taxon>Eukaryota</taxon>
        <taxon>Viridiplantae</taxon>
        <taxon>Streptophyta</taxon>
        <taxon>Embryophyta</taxon>
        <taxon>Tracheophyta</taxon>
        <taxon>Spermatophyta</taxon>
        <taxon>Magnoliopsida</taxon>
        <taxon>eudicotyledons</taxon>
        <taxon>Gunneridae</taxon>
        <taxon>Pentapetalae</taxon>
        <taxon>rosids</taxon>
        <taxon>malvids</taxon>
        <taxon>Brassicales</taxon>
        <taxon>Brassicaceae</taxon>
        <taxon>Camelineae</taxon>
        <taxon>Arabidopsis</taxon>
    </lineage>
</organism>
<evidence type="ECO:0000256" key="1">
    <source>
        <dbReference type="SAM" id="MobiDB-lite"/>
    </source>
</evidence>
<feature type="region of interest" description="Disordered" evidence="1">
    <location>
        <begin position="159"/>
        <end position="178"/>
    </location>
</feature>
<keyword evidence="2" id="KW-0732">Signal</keyword>
<dbReference type="AlphaFoldDB" id="D7MMC8"/>
<dbReference type="HOGENOM" id="CLU_1512645_0_0_1"/>
<keyword evidence="4" id="KW-1185">Reference proteome</keyword>